<dbReference type="GO" id="GO:0000076">
    <property type="term" value="P:DNA replication checkpoint signaling"/>
    <property type="evidence" value="ECO:0007669"/>
    <property type="project" value="TreeGrafter"/>
</dbReference>
<dbReference type="GO" id="GO:0008311">
    <property type="term" value="F:double-stranded DNA 3'-5' DNA exonuclease activity"/>
    <property type="evidence" value="ECO:0007669"/>
    <property type="project" value="UniProtKB-EC"/>
</dbReference>
<evidence type="ECO:0000313" key="14">
    <source>
        <dbReference type="Ensembl" id="ENSSCAP00000011806.1"/>
    </source>
</evidence>
<dbReference type="Ensembl" id="ENSSCAT00000013300.1">
    <property type="protein sequence ID" value="ENSSCAP00000011806.1"/>
    <property type="gene ID" value="ENSSCAG00000008825.1"/>
</dbReference>
<keyword evidence="7" id="KW-0227">DNA damage</keyword>
<gene>
    <name evidence="14" type="primary">RAD9B</name>
</gene>
<evidence type="ECO:0000256" key="9">
    <source>
        <dbReference type="ARBA" id="ARBA00022839"/>
    </source>
</evidence>
<evidence type="ECO:0000256" key="5">
    <source>
        <dbReference type="ARBA" id="ARBA00022553"/>
    </source>
</evidence>
<dbReference type="OMA" id="RTRQHHL"/>
<evidence type="ECO:0000256" key="7">
    <source>
        <dbReference type="ARBA" id="ARBA00022763"/>
    </source>
</evidence>
<keyword evidence="8" id="KW-0378">Hydrolase</keyword>
<keyword evidence="9" id="KW-0269">Exonuclease</keyword>
<evidence type="ECO:0000256" key="8">
    <source>
        <dbReference type="ARBA" id="ARBA00022801"/>
    </source>
</evidence>
<protein>
    <recommendedName>
        <fullName evidence="12">Cell cycle checkpoint control protein RAD9A</fullName>
        <ecNumber evidence="4">3.1.11.2</ecNumber>
    </recommendedName>
    <alternativeName>
        <fullName evidence="13">DNA repair exonuclease rad9 homolog A</fullName>
    </alternativeName>
</protein>
<dbReference type="SUPFAM" id="SSF55979">
    <property type="entry name" value="DNA clamp"/>
    <property type="match status" value="1"/>
</dbReference>
<dbReference type="GeneTree" id="ENSGT00390000005767"/>
<evidence type="ECO:0000256" key="11">
    <source>
        <dbReference type="ARBA" id="ARBA00059283"/>
    </source>
</evidence>
<keyword evidence="10" id="KW-0539">Nucleus</keyword>
<dbReference type="InterPro" id="IPR046938">
    <property type="entry name" value="DNA_clamp_sf"/>
</dbReference>
<evidence type="ECO:0000256" key="1">
    <source>
        <dbReference type="ARBA" id="ARBA00000493"/>
    </source>
</evidence>
<dbReference type="GO" id="GO:0006281">
    <property type="term" value="P:DNA repair"/>
    <property type="evidence" value="ECO:0007669"/>
    <property type="project" value="TreeGrafter"/>
</dbReference>
<dbReference type="GO" id="GO:0031573">
    <property type="term" value="P:mitotic intra-S DNA damage checkpoint signaling"/>
    <property type="evidence" value="ECO:0007669"/>
    <property type="project" value="TreeGrafter"/>
</dbReference>
<dbReference type="PANTHER" id="PTHR15237:SF2">
    <property type="entry name" value="CELL CYCLE CHECKPOINT CONTROL PROTEIN RAD9B"/>
    <property type="match status" value="1"/>
</dbReference>
<reference evidence="14" key="2">
    <citation type="submission" date="2025-09" db="UniProtKB">
        <authorList>
            <consortium name="Ensembl"/>
        </authorList>
    </citation>
    <scope>IDENTIFICATION</scope>
</reference>
<dbReference type="GO" id="GO:0030896">
    <property type="term" value="C:checkpoint clamp complex"/>
    <property type="evidence" value="ECO:0007669"/>
    <property type="project" value="InterPro"/>
</dbReference>
<accession>A0A8C9N3R0</accession>
<dbReference type="FunFam" id="3.70.10.10:FF:000005">
    <property type="entry name" value="Cell cycle checkpoint control protein"/>
    <property type="match status" value="1"/>
</dbReference>
<evidence type="ECO:0000313" key="15">
    <source>
        <dbReference type="Proteomes" id="UP000694409"/>
    </source>
</evidence>
<comment type="subcellular location">
    <subcellularLocation>
        <location evidence="2">Nucleus</location>
    </subcellularLocation>
</comment>
<dbReference type="Proteomes" id="UP000694409">
    <property type="component" value="Unassembled WGS sequence"/>
</dbReference>
<comment type="function">
    <text evidence="11">Component of the 9-1-1 cell-cycle checkpoint response complex that plays a major role in DNA repair. The 9-1-1 complex is recruited to DNA lesion upon damage by the RAD17-replication factor C (RFC) clamp loader complex. Acts then as a sliding clamp platform on DNA for several proteins involved in long-patch base excision repair (LP-BER). The 9-1-1 complex stimulates DNA polymerase beta (POLB) activity by increasing its affinity for the 3'-OH end of the primer-template and stabilizes POLB to those sites where LP-BER proceeds; endonuclease FEN1 cleavage activity on substrates with double, nick, or gap flaps of distinct sequences and lengths; and DNA ligase I (LIG1) on long-patch base excision repair substrates. The 9-1-1 complex is necessary for the recruitment of RHNO1 to sites of double-stranded breaks (DSB) occurring during the S phase. RAD9A possesses 3'-&gt;5' double stranded DNA exonuclease activity.</text>
</comment>
<keyword evidence="15" id="KW-1185">Reference proteome</keyword>
<comment type="similarity">
    <text evidence="3">Belongs to the rad9 family.</text>
</comment>
<dbReference type="AlphaFoldDB" id="A0A8C9N3R0"/>
<name>A0A8C9N3R0_SERCA</name>
<reference evidence="14" key="1">
    <citation type="submission" date="2025-08" db="UniProtKB">
        <authorList>
            <consortium name="Ensembl"/>
        </authorList>
    </citation>
    <scope>IDENTIFICATION</scope>
</reference>
<evidence type="ECO:0000256" key="13">
    <source>
        <dbReference type="ARBA" id="ARBA00079896"/>
    </source>
</evidence>
<dbReference type="EC" id="3.1.11.2" evidence="4"/>
<evidence type="ECO:0000256" key="10">
    <source>
        <dbReference type="ARBA" id="ARBA00023242"/>
    </source>
</evidence>
<evidence type="ECO:0000256" key="12">
    <source>
        <dbReference type="ARBA" id="ARBA00069752"/>
    </source>
</evidence>
<dbReference type="InterPro" id="IPR007268">
    <property type="entry name" value="Rad9/Ddc1"/>
</dbReference>
<evidence type="ECO:0000256" key="2">
    <source>
        <dbReference type="ARBA" id="ARBA00004123"/>
    </source>
</evidence>
<comment type="catalytic activity">
    <reaction evidence="1">
        <text>Exonucleolytic cleavage in the 3'- to 5'-direction to yield nucleoside 5'-phosphates.</text>
        <dbReference type="EC" id="3.1.11.2"/>
    </reaction>
</comment>
<organism evidence="14 15">
    <name type="scientific">Serinus canaria</name>
    <name type="common">Island canary</name>
    <name type="synonym">Fringilla canaria</name>
    <dbReference type="NCBI Taxonomy" id="9135"/>
    <lineage>
        <taxon>Eukaryota</taxon>
        <taxon>Metazoa</taxon>
        <taxon>Chordata</taxon>
        <taxon>Craniata</taxon>
        <taxon>Vertebrata</taxon>
        <taxon>Euteleostomi</taxon>
        <taxon>Archelosauria</taxon>
        <taxon>Archosauria</taxon>
        <taxon>Dinosauria</taxon>
        <taxon>Saurischia</taxon>
        <taxon>Theropoda</taxon>
        <taxon>Coelurosauria</taxon>
        <taxon>Aves</taxon>
        <taxon>Neognathae</taxon>
        <taxon>Neoaves</taxon>
        <taxon>Telluraves</taxon>
        <taxon>Australaves</taxon>
        <taxon>Passeriformes</taxon>
        <taxon>Passeroidea</taxon>
        <taxon>Fringillidae</taxon>
        <taxon>Carduelinae</taxon>
        <taxon>Serinus</taxon>
    </lineage>
</organism>
<keyword evidence="6" id="KW-0540">Nuclease</keyword>
<dbReference type="GO" id="GO:0071479">
    <property type="term" value="P:cellular response to ionizing radiation"/>
    <property type="evidence" value="ECO:0007669"/>
    <property type="project" value="TreeGrafter"/>
</dbReference>
<dbReference type="Pfam" id="PF04139">
    <property type="entry name" value="Rad9"/>
    <property type="match status" value="1"/>
</dbReference>
<evidence type="ECO:0000256" key="6">
    <source>
        <dbReference type="ARBA" id="ARBA00022722"/>
    </source>
</evidence>
<sequence>MFPLGLFWRKCSATFLSFYFHLECILQCFFSLAVFGRAIHAIARISDEFWFDPLEKGLALRSVNSSRSAYACVFFSSMFFQHYCCTAVSQPCQKEKQLSLPCKLIIKSVLPVFRCVNVLERNVEKCSISSSPSEHHITFQLLCRHGVVKTYNLTFQECDPLQAVFAKHMCPNILKVHSRLLADVMIHFPTSQEEITLSVTPMKVCFKSYTEEDTDFSRTMLTEIQLNPEEFDYFQVGVDSEVTFCLKELRGLLAFSEATSVPVSIHFDRCGRPIAFSIEDLLLEASFILATLCEAEKEAASPEPNSYLYKCCIFQFHSLFFGAVSYKEAIGDTFQSLVTASDTEEELGALQSSPVL</sequence>
<evidence type="ECO:0000256" key="4">
    <source>
        <dbReference type="ARBA" id="ARBA00012115"/>
    </source>
</evidence>
<keyword evidence="5" id="KW-0597">Phosphoprotein</keyword>
<dbReference type="CDD" id="cd00577">
    <property type="entry name" value="PCNA"/>
    <property type="match status" value="1"/>
</dbReference>
<dbReference type="PANTHER" id="PTHR15237">
    <property type="entry name" value="DNA REPAIR PROTEIN RAD9"/>
    <property type="match status" value="1"/>
</dbReference>
<evidence type="ECO:0000256" key="3">
    <source>
        <dbReference type="ARBA" id="ARBA00008494"/>
    </source>
</evidence>
<proteinExistence type="inferred from homology"/>
<dbReference type="Gene3D" id="3.70.10.10">
    <property type="match status" value="1"/>
</dbReference>